<dbReference type="GO" id="GO:0046982">
    <property type="term" value="F:protein heterodimerization activity"/>
    <property type="evidence" value="ECO:0007669"/>
    <property type="project" value="InterPro"/>
</dbReference>
<dbReference type="EMBL" id="JAIZAY010000019">
    <property type="protein sequence ID" value="KAJ8023237.1"/>
    <property type="molecule type" value="Genomic_DNA"/>
</dbReference>
<sequence length="85" mass="9322">MALQEASEAYLYEDTNLCATHAKGVIIMPKDIQPASLIPNKRAKTVIGSDIIKPMALLGYYAIPREITPSSSQTCYCFVCVLLID</sequence>
<dbReference type="InterPro" id="IPR000164">
    <property type="entry name" value="Histone_H3/CENP-A"/>
</dbReference>
<evidence type="ECO:0000313" key="2">
    <source>
        <dbReference type="EMBL" id="KAJ8023237.1"/>
    </source>
</evidence>
<gene>
    <name evidence="2" type="ORF">HOLleu_35592</name>
</gene>
<reference evidence="2" key="1">
    <citation type="submission" date="2021-10" db="EMBL/GenBank/DDBJ databases">
        <title>Tropical sea cucumber genome reveals ecological adaptation and Cuvierian tubules defense mechanism.</title>
        <authorList>
            <person name="Chen T."/>
        </authorList>
    </citation>
    <scope>NUCLEOTIDE SEQUENCE</scope>
    <source>
        <strain evidence="2">Nanhai2018</strain>
        <tissue evidence="2">Muscle</tissue>
    </source>
</reference>
<dbReference type="GO" id="GO:0030527">
    <property type="term" value="F:structural constituent of chromatin"/>
    <property type="evidence" value="ECO:0007669"/>
    <property type="project" value="InterPro"/>
</dbReference>
<keyword evidence="3" id="KW-1185">Reference proteome</keyword>
<accession>A0A9Q1BG02</accession>
<organism evidence="2 3">
    <name type="scientific">Holothuria leucospilota</name>
    <name type="common">Black long sea cucumber</name>
    <name type="synonym">Mertensiothuria leucospilota</name>
    <dbReference type="NCBI Taxonomy" id="206669"/>
    <lineage>
        <taxon>Eukaryota</taxon>
        <taxon>Metazoa</taxon>
        <taxon>Echinodermata</taxon>
        <taxon>Eleutherozoa</taxon>
        <taxon>Echinozoa</taxon>
        <taxon>Holothuroidea</taxon>
        <taxon>Aspidochirotacea</taxon>
        <taxon>Aspidochirotida</taxon>
        <taxon>Holothuriidae</taxon>
        <taxon>Holothuria</taxon>
    </lineage>
</organism>
<dbReference type="PANTHER" id="PTHR11426">
    <property type="entry name" value="HISTONE H3"/>
    <property type="match status" value="1"/>
</dbReference>
<evidence type="ECO:0000313" key="3">
    <source>
        <dbReference type="Proteomes" id="UP001152320"/>
    </source>
</evidence>
<dbReference type="Proteomes" id="UP001152320">
    <property type="component" value="Chromosome 19"/>
</dbReference>
<dbReference type="Gene3D" id="1.10.20.10">
    <property type="entry name" value="Histone, subunit A"/>
    <property type="match status" value="1"/>
</dbReference>
<dbReference type="SUPFAM" id="SSF47113">
    <property type="entry name" value="Histone-fold"/>
    <property type="match status" value="1"/>
</dbReference>
<dbReference type="AlphaFoldDB" id="A0A9Q1BG02"/>
<dbReference type="GO" id="GO:0000786">
    <property type="term" value="C:nucleosome"/>
    <property type="evidence" value="ECO:0007669"/>
    <property type="project" value="InterPro"/>
</dbReference>
<name>A0A9Q1BG02_HOLLE</name>
<evidence type="ECO:0000256" key="1">
    <source>
        <dbReference type="ARBA" id="ARBA00010343"/>
    </source>
</evidence>
<protein>
    <submittedName>
        <fullName evidence="2">Histone H3, embryonic</fullName>
    </submittedName>
</protein>
<comment type="caution">
    <text evidence="2">The sequence shown here is derived from an EMBL/GenBank/DDBJ whole genome shotgun (WGS) entry which is preliminary data.</text>
</comment>
<dbReference type="GO" id="GO:0003677">
    <property type="term" value="F:DNA binding"/>
    <property type="evidence" value="ECO:0007669"/>
    <property type="project" value="InterPro"/>
</dbReference>
<dbReference type="PRINTS" id="PR00622">
    <property type="entry name" value="HISTONEH3"/>
</dbReference>
<dbReference type="InterPro" id="IPR009072">
    <property type="entry name" value="Histone-fold"/>
</dbReference>
<proteinExistence type="inferred from homology"/>
<comment type="similarity">
    <text evidence="1">Belongs to the histone H3 family.</text>
</comment>